<name>A0A4Q0MI50_9HYPH</name>
<sequence>MAAALCRPALAAFPEKPITLVVPFPPGGPNDIIGRLVGQILGEAFGQQAIVENRPGAGGATAVGAVSRADPDGYTVVLPSGVGFVTHPMLTPNASYKIEAMRAISNVTSGPSVLATRNGLEAKTVKELVEFAKAKPGALTYASSGVGTTLHLGGELFRSMAGIDVVHVPYKGTSEVVVDLIAGRVDMSFISPLVARKLVDDGKLVALATTGKTPAKGWEQTPIVAEAVSGYELDGWYPLLAPAGTPDDAVKRMNEAIAAGVRKPEAAKRLTELGFTPIGSSIEEVQALQAAEAEKWGKLIKEAGLKAG</sequence>
<gene>
    <name evidence="2" type="ORF">EK403_14195</name>
</gene>
<dbReference type="InterPro" id="IPR042100">
    <property type="entry name" value="Bug_dom1"/>
</dbReference>
<proteinExistence type="inferred from homology"/>
<dbReference type="PANTHER" id="PTHR42928:SF5">
    <property type="entry name" value="BLR1237 PROTEIN"/>
    <property type="match status" value="1"/>
</dbReference>
<dbReference type="Proteomes" id="UP000289708">
    <property type="component" value="Unassembled WGS sequence"/>
</dbReference>
<comment type="caution">
    <text evidence="2">The sequence shown here is derived from an EMBL/GenBank/DDBJ whole genome shotgun (WGS) entry which is preliminary data.</text>
</comment>
<accession>A0A4Q0MI50</accession>
<dbReference type="RefSeq" id="WP_128778135.1">
    <property type="nucleotide sequence ID" value="NZ_RYFI01000013.1"/>
</dbReference>
<organism evidence="2 3">
    <name type="scientific">Hansschlegelia zhihuaiae</name>
    <dbReference type="NCBI Taxonomy" id="405005"/>
    <lineage>
        <taxon>Bacteria</taxon>
        <taxon>Pseudomonadati</taxon>
        <taxon>Pseudomonadota</taxon>
        <taxon>Alphaproteobacteria</taxon>
        <taxon>Hyphomicrobiales</taxon>
        <taxon>Methylopilaceae</taxon>
        <taxon>Hansschlegelia</taxon>
    </lineage>
</organism>
<reference evidence="2 3" key="1">
    <citation type="submission" date="2018-12" db="EMBL/GenBank/DDBJ databases">
        <title>bacterium Hansschlegelia zhihuaiae S113.</title>
        <authorList>
            <person name="He J."/>
        </authorList>
    </citation>
    <scope>NUCLEOTIDE SEQUENCE [LARGE SCALE GENOMIC DNA]</scope>
    <source>
        <strain evidence="2 3">S 113</strain>
    </source>
</reference>
<evidence type="ECO:0000256" key="1">
    <source>
        <dbReference type="ARBA" id="ARBA00006987"/>
    </source>
</evidence>
<dbReference type="OrthoDB" id="8970543at2"/>
<comment type="similarity">
    <text evidence="1">Belongs to the UPF0065 (bug) family.</text>
</comment>
<evidence type="ECO:0000313" key="3">
    <source>
        <dbReference type="Proteomes" id="UP000289708"/>
    </source>
</evidence>
<dbReference type="PIRSF" id="PIRSF017082">
    <property type="entry name" value="YflP"/>
    <property type="match status" value="1"/>
</dbReference>
<dbReference type="PANTHER" id="PTHR42928">
    <property type="entry name" value="TRICARBOXYLATE-BINDING PROTEIN"/>
    <property type="match status" value="1"/>
</dbReference>
<dbReference type="EMBL" id="RYFI01000013">
    <property type="protein sequence ID" value="RXF72709.1"/>
    <property type="molecule type" value="Genomic_DNA"/>
</dbReference>
<evidence type="ECO:0000313" key="2">
    <source>
        <dbReference type="EMBL" id="RXF72709.1"/>
    </source>
</evidence>
<dbReference type="Pfam" id="PF03401">
    <property type="entry name" value="TctC"/>
    <property type="match status" value="1"/>
</dbReference>
<protein>
    <submittedName>
        <fullName evidence="2">Tripartite tricarboxylate transporter substrate binding protein</fullName>
    </submittedName>
</protein>
<dbReference type="Gene3D" id="3.40.190.150">
    <property type="entry name" value="Bordetella uptake gene, domain 1"/>
    <property type="match status" value="1"/>
</dbReference>
<dbReference type="AlphaFoldDB" id="A0A4Q0MI50"/>
<keyword evidence="3" id="KW-1185">Reference proteome</keyword>
<dbReference type="Gene3D" id="3.40.190.10">
    <property type="entry name" value="Periplasmic binding protein-like II"/>
    <property type="match status" value="1"/>
</dbReference>
<dbReference type="SUPFAM" id="SSF53850">
    <property type="entry name" value="Periplasmic binding protein-like II"/>
    <property type="match status" value="1"/>
</dbReference>
<dbReference type="InterPro" id="IPR005064">
    <property type="entry name" value="BUG"/>
</dbReference>